<comment type="subunit">
    <text evidence="3">Monomer.</text>
</comment>
<evidence type="ECO:0000256" key="6">
    <source>
        <dbReference type="ARBA" id="ARBA00022737"/>
    </source>
</evidence>
<sequence>MLGWQPFHLRRIVAQACFFYLKVQTTHLQNRWVVPRTLSKAICHLEVCGKGQVRRCQTTSHPAVRASVSEPSAEMMQKLDDLGVDLALHRQALGVLKKLKGSVDLIDFLKGKGASQQVVASIVCRYPRSLSRSAEHLEERWTLWRKFFNSDGDVLKIVMRSPEAFFRSSDNATLAENIEYFTSLGLAKKDILRIFSTAPRALSNTPELNKQMVDFLKCTCVSLGGGDPDIFAQQVISRNVYILIRSTKRVKTNMEFLVTRLQLTDKELLGFLTANSTDALDMSSESLKRKLEAFWSECLQQGCNDQEVKVFFKKYSYFLYFSLENLLEKLHCLLASGITIHQVLERPRCLEFSLKTLSHRLQVLQSVGYDFEKHGINILNSNKCNFQAKFRRLRPDASD</sequence>
<dbReference type="PANTHER" id="PTHR15437:SF2">
    <property type="entry name" value="TRANSCRIPTION TERMINATION FACTOR 1, MITOCHONDRIAL"/>
    <property type="match status" value="1"/>
</dbReference>
<evidence type="ECO:0000256" key="12">
    <source>
        <dbReference type="ARBA" id="ARBA00037520"/>
    </source>
</evidence>
<dbReference type="Proteomes" id="UP001318040">
    <property type="component" value="Chromosome 19"/>
</dbReference>
<keyword evidence="7" id="KW-0809">Transit peptide</keyword>
<evidence type="ECO:0000256" key="1">
    <source>
        <dbReference type="ARBA" id="ARBA00004173"/>
    </source>
</evidence>
<gene>
    <name evidence="14" type="primary">LOC116943902</name>
</gene>
<dbReference type="InterPro" id="IPR038538">
    <property type="entry name" value="MTERF_sf"/>
</dbReference>
<keyword evidence="10" id="KW-0496">Mitochondrion</keyword>
<keyword evidence="11" id="KW-0804">Transcription</keyword>
<comment type="similarity">
    <text evidence="2">Belongs to the mTERF family.</text>
</comment>
<evidence type="ECO:0000256" key="2">
    <source>
        <dbReference type="ARBA" id="ARBA00007692"/>
    </source>
</evidence>
<dbReference type="GO" id="GO:0006393">
    <property type="term" value="P:termination of mitochondrial transcription"/>
    <property type="evidence" value="ECO:0007669"/>
    <property type="project" value="TreeGrafter"/>
</dbReference>
<dbReference type="AlphaFoldDB" id="A0AAJ7TA55"/>
<comment type="function">
    <text evidence="12">Transcription termination factor. Binds to a 28 bp region within the tRNA(Leu(uur)) gene at a position immediately adjacent to and downstream of the 16S rRNA gene; this region comprises a tridecamer sequence critical for directing accurate termination. Binds DNA along the major grove and promotes DNA bending and partial unwinding. Promotes base flipping. Transcription termination activity appears to be polarized with highest specificity for transcripts initiated on the light strand.</text>
</comment>
<keyword evidence="6" id="KW-0677">Repeat</keyword>
<dbReference type="GO" id="GO:0003677">
    <property type="term" value="F:DNA binding"/>
    <property type="evidence" value="ECO:0007669"/>
    <property type="project" value="UniProtKB-KW"/>
</dbReference>
<protein>
    <submittedName>
        <fullName evidence="14">Transcription termination factor 1b, mitochondrial-like</fullName>
    </submittedName>
</protein>
<evidence type="ECO:0000256" key="4">
    <source>
        <dbReference type="ARBA" id="ARBA00022472"/>
    </source>
</evidence>
<reference evidence="14" key="1">
    <citation type="submission" date="2025-08" db="UniProtKB">
        <authorList>
            <consortium name="RefSeq"/>
        </authorList>
    </citation>
    <scope>IDENTIFICATION</scope>
    <source>
        <tissue evidence="14">Sperm</tissue>
    </source>
</reference>
<evidence type="ECO:0000256" key="5">
    <source>
        <dbReference type="ARBA" id="ARBA00022553"/>
    </source>
</evidence>
<evidence type="ECO:0000256" key="7">
    <source>
        <dbReference type="ARBA" id="ARBA00022946"/>
    </source>
</evidence>
<keyword evidence="9" id="KW-0238">DNA-binding</keyword>
<keyword evidence="13" id="KW-1185">Reference proteome</keyword>
<comment type="subcellular location">
    <subcellularLocation>
        <location evidence="1">Mitochondrion</location>
    </subcellularLocation>
</comment>
<evidence type="ECO:0000313" key="13">
    <source>
        <dbReference type="Proteomes" id="UP001318040"/>
    </source>
</evidence>
<keyword evidence="4" id="KW-0806">Transcription termination</keyword>
<name>A0AAJ7TA55_PETMA</name>
<dbReference type="GO" id="GO:0005759">
    <property type="term" value="C:mitochondrial matrix"/>
    <property type="evidence" value="ECO:0007669"/>
    <property type="project" value="TreeGrafter"/>
</dbReference>
<dbReference type="InterPro" id="IPR003690">
    <property type="entry name" value="MTERF"/>
</dbReference>
<dbReference type="SMART" id="SM00733">
    <property type="entry name" value="Mterf"/>
    <property type="match status" value="5"/>
</dbReference>
<dbReference type="KEGG" id="pmrn:116943902"/>
<keyword evidence="5" id="KW-0597">Phosphoprotein</keyword>
<evidence type="ECO:0000256" key="9">
    <source>
        <dbReference type="ARBA" id="ARBA00023125"/>
    </source>
</evidence>
<evidence type="ECO:0000256" key="10">
    <source>
        <dbReference type="ARBA" id="ARBA00023128"/>
    </source>
</evidence>
<evidence type="ECO:0000313" key="14">
    <source>
        <dbReference type="RefSeq" id="XP_032813121.1"/>
    </source>
</evidence>
<evidence type="ECO:0000256" key="3">
    <source>
        <dbReference type="ARBA" id="ARBA00011245"/>
    </source>
</evidence>
<proteinExistence type="inferred from homology"/>
<accession>A0AAJ7TA55</accession>
<keyword evidence="8" id="KW-0805">Transcription regulation</keyword>
<dbReference type="Gene3D" id="1.25.70.10">
    <property type="entry name" value="Transcription termination factor 3, mitochondrial"/>
    <property type="match status" value="1"/>
</dbReference>
<evidence type="ECO:0000256" key="11">
    <source>
        <dbReference type="ARBA" id="ARBA00023163"/>
    </source>
</evidence>
<dbReference type="PANTHER" id="PTHR15437">
    <property type="entry name" value="TRANSCRIPTION TERMINATION FACTOR, MITOCHONDRIAL"/>
    <property type="match status" value="1"/>
</dbReference>
<organism evidence="13 14">
    <name type="scientific">Petromyzon marinus</name>
    <name type="common">Sea lamprey</name>
    <dbReference type="NCBI Taxonomy" id="7757"/>
    <lineage>
        <taxon>Eukaryota</taxon>
        <taxon>Metazoa</taxon>
        <taxon>Chordata</taxon>
        <taxon>Craniata</taxon>
        <taxon>Vertebrata</taxon>
        <taxon>Cyclostomata</taxon>
        <taxon>Hyperoartia</taxon>
        <taxon>Petromyzontiformes</taxon>
        <taxon>Petromyzontidae</taxon>
        <taxon>Petromyzon</taxon>
    </lineage>
</organism>
<dbReference type="Pfam" id="PF02536">
    <property type="entry name" value="mTERF"/>
    <property type="match status" value="1"/>
</dbReference>
<evidence type="ECO:0000256" key="8">
    <source>
        <dbReference type="ARBA" id="ARBA00023015"/>
    </source>
</evidence>
<dbReference type="RefSeq" id="XP_032813121.1">
    <property type="nucleotide sequence ID" value="XM_032957230.1"/>
</dbReference>